<dbReference type="InterPro" id="IPR036390">
    <property type="entry name" value="WH_DNA-bd_sf"/>
</dbReference>
<dbReference type="PANTHER" id="PTHR43537:SF5">
    <property type="entry name" value="UXU OPERON TRANSCRIPTIONAL REGULATOR"/>
    <property type="match status" value="1"/>
</dbReference>
<dbReference type="AlphaFoldDB" id="A0A3S2W2K6"/>
<dbReference type="PANTHER" id="PTHR43537">
    <property type="entry name" value="TRANSCRIPTIONAL REGULATOR, GNTR FAMILY"/>
    <property type="match status" value="1"/>
</dbReference>
<feature type="domain" description="HTH gntR-type" evidence="4">
    <location>
        <begin position="30"/>
        <end position="97"/>
    </location>
</feature>
<reference evidence="5 6" key="1">
    <citation type="submission" date="2019-01" db="EMBL/GenBank/DDBJ databases">
        <title>Bacillus sp. M5HDSG1-1, whole genome shotgun sequence.</title>
        <authorList>
            <person name="Tuo L."/>
        </authorList>
    </citation>
    <scope>NUCLEOTIDE SEQUENCE [LARGE SCALE GENOMIC DNA]</scope>
    <source>
        <strain evidence="5 6">M5HDSG1-1</strain>
    </source>
</reference>
<protein>
    <submittedName>
        <fullName evidence="5">GntR family transcriptional regulator</fullName>
    </submittedName>
</protein>
<comment type="caution">
    <text evidence="5">The sequence shown here is derived from an EMBL/GenBank/DDBJ whole genome shotgun (WGS) entry which is preliminary data.</text>
</comment>
<accession>A0A3S2W2K6</accession>
<keyword evidence="6" id="KW-1185">Reference proteome</keyword>
<dbReference type="EMBL" id="RZTZ01000008">
    <property type="protein sequence ID" value="RVT59816.1"/>
    <property type="molecule type" value="Genomic_DNA"/>
</dbReference>
<dbReference type="SMART" id="SM00345">
    <property type="entry name" value="HTH_GNTR"/>
    <property type="match status" value="1"/>
</dbReference>
<evidence type="ECO:0000313" key="6">
    <source>
        <dbReference type="Proteomes" id="UP000288024"/>
    </source>
</evidence>
<keyword evidence="2" id="KW-0238">DNA-binding</keyword>
<name>A0A3S2W2K6_9BACI</name>
<dbReference type="InterPro" id="IPR000524">
    <property type="entry name" value="Tscrpt_reg_HTH_GntR"/>
</dbReference>
<dbReference type="SUPFAM" id="SSF48008">
    <property type="entry name" value="GntR ligand-binding domain-like"/>
    <property type="match status" value="1"/>
</dbReference>
<dbReference type="GO" id="GO:0043565">
    <property type="term" value="F:sequence-specific DNA binding"/>
    <property type="evidence" value="ECO:0007669"/>
    <property type="project" value="InterPro"/>
</dbReference>
<evidence type="ECO:0000256" key="3">
    <source>
        <dbReference type="ARBA" id="ARBA00023163"/>
    </source>
</evidence>
<dbReference type="Pfam" id="PF07729">
    <property type="entry name" value="FCD"/>
    <property type="match status" value="1"/>
</dbReference>
<proteinExistence type="predicted"/>
<dbReference type="Pfam" id="PF00392">
    <property type="entry name" value="GntR"/>
    <property type="match status" value="1"/>
</dbReference>
<dbReference type="Proteomes" id="UP000288024">
    <property type="component" value="Unassembled WGS sequence"/>
</dbReference>
<dbReference type="Gene3D" id="1.10.10.10">
    <property type="entry name" value="Winged helix-like DNA-binding domain superfamily/Winged helix DNA-binding domain"/>
    <property type="match status" value="1"/>
</dbReference>
<evidence type="ECO:0000256" key="1">
    <source>
        <dbReference type="ARBA" id="ARBA00023015"/>
    </source>
</evidence>
<evidence type="ECO:0000256" key="2">
    <source>
        <dbReference type="ARBA" id="ARBA00023125"/>
    </source>
</evidence>
<dbReference type="InterPro" id="IPR008920">
    <property type="entry name" value="TF_FadR/GntR_C"/>
</dbReference>
<dbReference type="PROSITE" id="PS50949">
    <property type="entry name" value="HTH_GNTR"/>
    <property type="match status" value="1"/>
</dbReference>
<sequence length="230" mass="27129">MFYSLHTTNITYYLKRNGINMDRLKEDSSISLKDQVKKIIRDEIIMNKLKPGERIVETEVAKRLGISQVPVREALRGLEEEGLIRTVKYKGAFVTEINKTEMYHIFSLRASIETEAIEIITPNLTNQKLGALYDIVEQMKNEKPDYLLQAKLDMEFHRTIIAWAEIATFDRIWSMLNSHIQRYITILNPEIRILPEEVHTYHLELVEVLKQKDIQRSKEVFRQHIMKMVL</sequence>
<evidence type="ECO:0000259" key="4">
    <source>
        <dbReference type="PROSITE" id="PS50949"/>
    </source>
</evidence>
<dbReference type="SUPFAM" id="SSF46785">
    <property type="entry name" value="Winged helix' DNA-binding domain"/>
    <property type="match status" value="1"/>
</dbReference>
<gene>
    <name evidence="5" type="ORF">EM808_18005</name>
</gene>
<evidence type="ECO:0000313" key="5">
    <source>
        <dbReference type="EMBL" id="RVT59816.1"/>
    </source>
</evidence>
<dbReference type="GO" id="GO:0003700">
    <property type="term" value="F:DNA-binding transcription factor activity"/>
    <property type="evidence" value="ECO:0007669"/>
    <property type="project" value="InterPro"/>
</dbReference>
<dbReference type="CDD" id="cd07377">
    <property type="entry name" value="WHTH_GntR"/>
    <property type="match status" value="1"/>
</dbReference>
<dbReference type="InterPro" id="IPR036388">
    <property type="entry name" value="WH-like_DNA-bd_sf"/>
</dbReference>
<keyword evidence="1" id="KW-0805">Transcription regulation</keyword>
<dbReference type="InterPro" id="IPR000485">
    <property type="entry name" value="AsnC-type_HTH_dom"/>
</dbReference>
<dbReference type="Gene3D" id="1.20.120.530">
    <property type="entry name" value="GntR ligand-binding domain-like"/>
    <property type="match status" value="1"/>
</dbReference>
<dbReference type="PRINTS" id="PR00033">
    <property type="entry name" value="HTHASNC"/>
</dbReference>
<organism evidence="5 6">
    <name type="scientific">Niallia taxi</name>
    <dbReference type="NCBI Taxonomy" id="2499688"/>
    <lineage>
        <taxon>Bacteria</taxon>
        <taxon>Bacillati</taxon>
        <taxon>Bacillota</taxon>
        <taxon>Bacilli</taxon>
        <taxon>Bacillales</taxon>
        <taxon>Bacillaceae</taxon>
        <taxon>Niallia</taxon>
    </lineage>
</organism>
<keyword evidence="3" id="KW-0804">Transcription</keyword>
<dbReference type="InterPro" id="IPR011711">
    <property type="entry name" value="GntR_C"/>
</dbReference>
<dbReference type="SMART" id="SM00895">
    <property type="entry name" value="FCD"/>
    <property type="match status" value="1"/>
</dbReference>